<dbReference type="Proteomes" id="UP000694287">
    <property type="component" value="Unassembled WGS sequence"/>
</dbReference>
<dbReference type="EMBL" id="JADQDK010000001">
    <property type="protein sequence ID" value="MBW0136952.1"/>
    <property type="molecule type" value="Genomic_DNA"/>
</dbReference>
<feature type="domain" description="HTH tetR-type" evidence="3">
    <location>
        <begin position="22"/>
        <end position="53"/>
    </location>
</feature>
<sequence length="83" mass="9292">MRRRDGRRARRLQRAADSRSLILDAAREGLVRDGFRGTTTVTIEARAGVSHGSGCCAGCWTWTRRPAPPRPPARPGPRRRPWS</sequence>
<gene>
    <name evidence="4" type="ORF">I4I81_22180</name>
</gene>
<evidence type="ECO:0000313" key="5">
    <source>
        <dbReference type="Proteomes" id="UP000694287"/>
    </source>
</evidence>
<reference evidence="4 5" key="1">
    <citation type="submission" date="2020-11" db="EMBL/GenBank/DDBJ databases">
        <title>Pseudonocardia abyssalis sp. nov. and Pseudonocardia oceani sp. nov., description and phylogenomic analysis of two novel actinomycetes isolated from the deep Southern Ocean.</title>
        <authorList>
            <person name="Parra J."/>
        </authorList>
    </citation>
    <scope>NUCLEOTIDE SEQUENCE [LARGE SCALE GENOMIC DNA]</scope>
    <source>
        <strain evidence="4 5">KRD-168</strain>
    </source>
</reference>
<accession>A0ABS6UXQ7</accession>
<feature type="compositionally biased region" description="Pro residues" evidence="2">
    <location>
        <begin position="66"/>
        <end position="75"/>
    </location>
</feature>
<dbReference type="InterPro" id="IPR001647">
    <property type="entry name" value="HTH_TetR"/>
</dbReference>
<evidence type="ECO:0000313" key="4">
    <source>
        <dbReference type="EMBL" id="MBW0136952.1"/>
    </source>
</evidence>
<evidence type="ECO:0000256" key="2">
    <source>
        <dbReference type="SAM" id="MobiDB-lite"/>
    </source>
</evidence>
<protein>
    <submittedName>
        <fullName evidence="4">Helix-turn-helix transcriptional regulator</fullName>
    </submittedName>
</protein>
<proteinExistence type="predicted"/>
<keyword evidence="1" id="KW-0238">DNA-binding</keyword>
<name>A0ABS6UXQ7_9PSEU</name>
<evidence type="ECO:0000256" key="1">
    <source>
        <dbReference type="ARBA" id="ARBA00023125"/>
    </source>
</evidence>
<organism evidence="4 5">
    <name type="scientific">Pseudonocardia abyssalis</name>
    <dbReference type="NCBI Taxonomy" id="2792008"/>
    <lineage>
        <taxon>Bacteria</taxon>
        <taxon>Bacillati</taxon>
        <taxon>Actinomycetota</taxon>
        <taxon>Actinomycetes</taxon>
        <taxon>Pseudonocardiales</taxon>
        <taxon>Pseudonocardiaceae</taxon>
        <taxon>Pseudonocardia</taxon>
    </lineage>
</organism>
<keyword evidence="5" id="KW-1185">Reference proteome</keyword>
<feature type="region of interest" description="Disordered" evidence="2">
    <location>
        <begin position="63"/>
        <end position="83"/>
    </location>
</feature>
<evidence type="ECO:0000259" key="3">
    <source>
        <dbReference type="Pfam" id="PF00440"/>
    </source>
</evidence>
<comment type="caution">
    <text evidence="4">The sequence shown here is derived from an EMBL/GenBank/DDBJ whole genome shotgun (WGS) entry which is preliminary data.</text>
</comment>
<dbReference type="Pfam" id="PF00440">
    <property type="entry name" value="TetR_N"/>
    <property type="match status" value="1"/>
</dbReference>